<evidence type="ECO:0000313" key="2">
    <source>
        <dbReference type="EMBL" id="APQ41891.1"/>
    </source>
</evidence>
<keyword evidence="3" id="KW-1185">Reference proteome</keyword>
<organism evidence="2 3">
    <name type="scientific">Xanthomonas phage KPhi1</name>
    <dbReference type="NCBI Taxonomy" id="1927017"/>
    <lineage>
        <taxon>Viruses</taxon>
        <taxon>Duplodnaviria</taxon>
        <taxon>Heunggongvirae</taxon>
        <taxon>Uroviricota</taxon>
        <taxon>Caudoviricetes</taxon>
        <taxon>Kantovirinae</taxon>
        <taxon>Beograduvirus</taxon>
        <taxon>Beograduvirus KPhi1</taxon>
    </lineage>
</organism>
<dbReference type="InterPro" id="IPR001387">
    <property type="entry name" value="Cro/C1-type_HTH"/>
</dbReference>
<dbReference type="EMBL" id="KY210139">
    <property type="protein sequence ID" value="APQ41891.1"/>
    <property type="molecule type" value="Genomic_DNA"/>
</dbReference>
<dbReference type="SUPFAM" id="SSF47413">
    <property type="entry name" value="lambda repressor-like DNA-binding domains"/>
    <property type="match status" value="1"/>
</dbReference>
<proteinExistence type="predicted"/>
<evidence type="ECO:0000313" key="3">
    <source>
        <dbReference type="Proteomes" id="UP000272247"/>
    </source>
</evidence>
<dbReference type="InterPro" id="IPR010982">
    <property type="entry name" value="Lambda_DNA-bd_dom_sf"/>
</dbReference>
<sequence>MSNNLYDLFEEDPTKASLLQVKAHVAIVIIQHVRASGLSQAEVGRLAKLTQPRVSDLMRGRLHLFSLQALLNCAHRIGVPTNSACDGIQHVLRLG</sequence>
<accession>A0A3G1GLC6</accession>
<protein>
    <submittedName>
        <fullName evidence="2">Helix-turn-helix motif domain protein</fullName>
    </submittedName>
</protein>
<feature type="domain" description="HigA2-like helix-turn-helix" evidence="1">
    <location>
        <begin position="13"/>
        <end position="79"/>
    </location>
</feature>
<gene>
    <name evidence="2" type="ORF">K1pha_12</name>
</gene>
<dbReference type="Gene3D" id="1.10.260.40">
    <property type="entry name" value="lambda repressor-like DNA-binding domains"/>
    <property type="match status" value="1"/>
</dbReference>
<evidence type="ECO:0000259" key="1">
    <source>
        <dbReference type="Pfam" id="PF13744"/>
    </source>
</evidence>
<dbReference type="Proteomes" id="UP000272247">
    <property type="component" value="Segment"/>
</dbReference>
<dbReference type="Pfam" id="PF13744">
    <property type="entry name" value="HTH_37"/>
    <property type="match status" value="1"/>
</dbReference>
<reference evidence="2 3" key="1">
    <citation type="submission" date="2016-11" db="EMBL/GenBank/DDBJ databases">
        <authorList>
            <person name="Gasic K."/>
        </authorList>
    </citation>
    <scope>NUCLEOTIDE SEQUENCE [LARGE SCALE GENOMIC DNA]</scope>
</reference>
<name>A0A3G1GLC6_9CAUD</name>
<dbReference type="InterPro" id="IPR039554">
    <property type="entry name" value="HigA2-like_HTH"/>
</dbReference>
<dbReference type="GO" id="GO:0003677">
    <property type="term" value="F:DNA binding"/>
    <property type="evidence" value="ECO:0007669"/>
    <property type="project" value="InterPro"/>
</dbReference>
<dbReference type="CDD" id="cd00093">
    <property type="entry name" value="HTH_XRE"/>
    <property type="match status" value="1"/>
</dbReference>